<comment type="function">
    <text evidence="10">Probable rhomboid-type serine protease that catalyzes intramembrane proteolysis.</text>
</comment>
<evidence type="ECO:0000313" key="16">
    <source>
        <dbReference type="Proteomes" id="UP000094112"/>
    </source>
</evidence>
<dbReference type="InterPro" id="IPR022764">
    <property type="entry name" value="Peptidase_S54_rhomboid_dom"/>
</dbReference>
<evidence type="ECO:0000256" key="10">
    <source>
        <dbReference type="ARBA" id="ARBA00037147"/>
    </source>
</evidence>
<keyword evidence="8 13" id="KW-1133">Transmembrane helix</keyword>
<dbReference type="PANTHER" id="PTHR43066">
    <property type="entry name" value="RHOMBOID-RELATED PROTEIN"/>
    <property type="match status" value="1"/>
</dbReference>
<keyword evidence="9 13" id="KW-0472">Membrane</keyword>
<evidence type="ECO:0000256" key="8">
    <source>
        <dbReference type="ARBA" id="ARBA00022989"/>
    </source>
</evidence>
<sequence length="278" mass="30492">MEANLKILRQYFPLGGDYPPALTIGLTIFLPFLYILNFFISINDHIALSPTDLFKLDLNRVSLYPLGHLSIFHVLMNVLALITPLSNFERRHGTVYTGVVLNLLAVSTAIPYCILGSVFIPNTKIIGASAWAFSFAGYFAYKESLIKPTFQITPSHSLPTLATPLIPLILIAIFVPGSSFFGHLFGLISGYALAYGYLAKLAPPSKVIEFIESKLDGLINLIPSMFIYYREVEAKHLREQTDYVSLIGPTETILPTTNNPTAPASNPTFAGQGHVLGA</sequence>
<keyword evidence="5" id="KW-0645">Protease</keyword>
<accession>A0A1E3P900</accession>
<comment type="subcellular location">
    <subcellularLocation>
        <location evidence="2">Golgi apparatus</location>
        <location evidence="2">cis-Golgi network membrane</location>
        <topology evidence="2">Multi-pass membrane protein</topology>
    </subcellularLocation>
</comment>
<name>A0A1E3P900_WICAA</name>
<dbReference type="GO" id="GO:0034399">
    <property type="term" value="C:nuclear periphery"/>
    <property type="evidence" value="ECO:0007669"/>
    <property type="project" value="EnsemblFungi"/>
</dbReference>
<dbReference type="SUPFAM" id="SSF144091">
    <property type="entry name" value="Rhomboid-like"/>
    <property type="match status" value="1"/>
</dbReference>
<dbReference type="STRING" id="683960.A0A1E3P900"/>
<evidence type="ECO:0000256" key="9">
    <source>
        <dbReference type="ARBA" id="ARBA00023136"/>
    </source>
</evidence>
<evidence type="ECO:0000313" key="15">
    <source>
        <dbReference type="EMBL" id="ODQ61848.1"/>
    </source>
</evidence>
<dbReference type="GO" id="GO:0005794">
    <property type="term" value="C:Golgi apparatus"/>
    <property type="evidence" value="ECO:0007669"/>
    <property type="project" value="UniProtKB-SubCell"/>
</dbReference>
<reference evidence="15 16" key="1">
    <citation type="journal article" date="2016" name="Proc. Natl. Acad. Sci. U.S.A.">
        <title>Comparative genomics of biotechnologically important yeasts.</title>
        <authorList>
            <person name="Riley R."/>
            <person name="Haridas S."/>
            <person name="Wolfe K.H."/>
            <person name="Lopes M.R."/>
            <person name="Hittinger C.T."/>
            <person name="Goeker M."/>
            <person name="Salamov A.A."/>
            <person name="Wisecaver J.H."/>
            <person name="Long T.M."/>
            <person name="Calvey C.H."/>
            <person name="Aerts A.L."/>
            <person name="Barry K.W."/>
            <person name="Choi C."/>
            <person name="Clum A."/>
            <person name="Coughlan A.Y."/>
            <person name="Deshpande S."/>
            <person name="Douglass A.P."/>
            <person name="Hanson S.J."/>
            <person name="Klenk H.-P."/>
            <person name="LaButti K.M."/>
            <person name="Lapidus A."/>
            <person name="Lindquist E.A."/>
            <person name="Lipzen A.M."/>
            <person name="Meier-Kolthoff J.P."/>
            <person name="Ohm R.A."/>
            <person name="Otillar R.P."/>
            <person name="Pangilinan J.L."/>
            <person name="Peng Y."/>
            <person name="Rokas A."/>
            <person name="Rosa C.A."/>
            <person name="Scheuner C."/>
            <person name="Sibirny A.A."/>
            <person name="Slot J.C."/>
            <person name="Stielow J.B."/>
            <person name="Sun H."/>
            <person name="Kurtzman C.P."/>
            <person name="Blackwell M."/>
            <person name="Grigoriev I.V."/>
            <person name="Jeffries T.W."/>
        </authorList>
    </citation>
    <scope>NUCLEOTIDE SEQUENCE [LARGE SCALE GENOMIC DNA]</scope>
    <source>
        <strain evidence="16">ATCC 58044 / CBS 1984 / NCYC 433 / NRRL Y-366-8</strain>
    </source>
</reference>
<keyword evidence="16" id="KW-1185">Reference proteome</keyword>
<evidence type="ECO:0000256" key="13">
    <source>
        <dbReference type="SAM" id="Phobius"/>
    </source>
</evidence>
<evidence type="ECO:0000259" key="14">
    <source>
        <dbReference type="Pfam" id="PF01694"/>
    </source>
</evidence>
<comment type="catalytic activity">
    <reaction evidence="1">
        <text>Cleaves type-1 transmembrane domains using a catalytic dyad composed of serine and histidine that are contributed by different transmembrane domains.</text>
        <dbReference type="EC" id="3.4.21.105"/>
    </reaction>
</comment>
<dbReference type="GO" id="GO:0016020">
    <property type="term" value="C:membrane"/>
    <property type="evidence" value="ECO:0007669"/>
    <property type="project" value="InterPro"/>
</dbReference>
<feature type="transmembrane region" description="Helical" evidence="13">
    <location>
        <begin position="62"/>
        <end position="82"/>
    </location>
</feature>
<dbReference type="EMBL" id="KV454208">
    <property type="protein sequence ID" value="ODQ61848.1"/>
    <property type="molecule type" value="Genomic_DNA"/>
</dbReference>
<protein>
    <recommendedName>
        <fullName evidence="11">Rhomboid-type serine protease 2</fullName>
        <ecNumber evidence="4">3.4.21.105</ecNumber>
    </recommendedName>
    <alternativeName>
        <fullName evidence="12">Rhomboid protein 2</fullName>
    </alternativeName>
</protein>
<evidence type="ECO:0000256" key="12">
    <source>
        <dbReference type="ARBA" id="ARBA00042081"/>
    </source>
</evidence>
<dbReference type="Pfam" id="PF01694">
    <property type="entry name" value="Rhomboid"/>
    <property type="match status" value="1"/>
</dbReference>
<evidence type="ECO:0000256" key="7">
    <source>
        <dbReference type="ARBA" id="ARBA00022801"/>
    </source>
</evidence>
<keyword evidence="6 13" id="KW-0812">Transmembrane</keyword>
<evidence type="ECO:0000256" key="11">
    <source>
        <dbReference type="ARBA" id="ARBA00039804"/>
    </source>
</evidence>
<dbReference type="Gene3D" id="1.20.1540.10">
    <property type="entry name" value="Rhomboid-like"/>
    <property type="match status" value="1"/>
</dbReference>
<dbReference type="EC" id="3.4.21.105" evidence="4"/>
<evidence type="ECO:0000256" key="5">
    <source>
        <dbReference type="ARBA" id="ARBA00022670"/>
    </source>
</evidence>
<organism evidence="15 16">
    <name type="scientific">Wickerhamomyces anomalus (strain ATCC 58044 / CBS 1984 / NCYC 433 / NRRL Y-366-8)</name>
    <name type="common">Yeast</name>
    <name type="synonym">Hansenula anomala</name>
    <dbReference type="NCBI Taxonomy" id="683960"/>
    <lineage>
        <taxon>Eukaryota</taxon>
        <taxon>Fungi</taxon>
        <taxon>Dikarya</taxon>
        <taxon>Ascomycota</taxon>
        <taxon>Saccharomycotina</taxon>
        <taxon>Saccharomycetes</taxon>
        <taxon>Phaffomycetales</taxon>
        <taxon>Wickerhamomycetaceae</taxon>
        <taxon>Wickerhamomyces</taxon>
    </lineage>
</organism>
<evidence type="ECO:0000256" key="6">
    <source>
        <dbReference type="ARBA" id="ARBA00022692"/>
    </source>
</evidence>
<dbReference type="PANTHER" id="PTHR43066:SF1">
    <property type="entry name" value="RHOMBOID PROTEIN 2"/>
    <property type="match status" value="1"/>
</dbReference>
<feature type="domain" description="Peptidase S54 rhomboid" evidence="14">
    <location>
        <begin position="58"/>
        <end position="198"/>
    </location>
</feature>
<dbReference type="RefSeq" id="XP_019041055.1">
    <property type="nucleotide sequence ID" value="XM_019182903.1"/>
</dbReference>
<dbReference type="GO" id="GO:0004252">
    <property type="term" value="F:serine-type endopeptidase activity"/>
    <property type="evidence" value="ECO:0007669"/>
    <property type="project" value="InterPro"/>
</dbReference>
<dbReference type="AlphaFoldDB" id="A0A1E3P900"/>
<dbReference type="GeneID" id="30200149"/>
<feature type="transmembrane region" description="Helical" evidence="13">
    <location>
        <begin position="94"/>
        <end position="119"/>
    </location>
</feature>
<dbReference type="OrthoDB" id="10257275at2759"/>
<evidence type="ECO:0000256" key="3">
    <source>
        <dbReference type="ARBA" id="ARBA00009045"/>
    </source>
</evidence>
<evidence type="ECO:0000256" key="4">
    <source>
        <dbReference type="ARBA" id="ARBA00013039"/>
    </source>
</evidence>
<gene>
    <name evidence="15" type="ORF">WICANDRAFT_59924</name>
</gene>
<comment type="similarity">
    <text evidence="3">Belongs to the peptidase S54 family.</text>
</comment>
<proteinExistence type="inferred from homology"/>
<evidence type="ECO:0000256" key="1">
    <source>
        <dbReference type="ARBA" id="ARBA00000156"/>
    </source>
</evidence>
<evidence type="ECO:0000256" key="2">
    <source>
        <dbReference type="ARBA" id="ARBA00004257"/>
    </source>
</evidence>
<dbReference type="InterPro" id="IPR035952">
    <property type="entry name" value="Rhomboid-like_sf"/>
</dbReference>
<feature type="transmembrane region" description="Helical" evidence="13">
    <location>
        <begin position="21"/>
        <end position="42"/>
    </location>
</feature>
<keyword evidence="7" id="KW-0378">Hydrolase</keyword>
<dbReference type="Proteomes" id="UP000094112">
    <property type="component" value="Unassembled WGS sequence"/>
</dbReference>
<dbReference type="GO" id="GO:0006508">
    <property type="term" value="P:proteolysis"/>
    <property type="evidence" value="ECO:0007669"/>
    <property type="project" value="UniProtKB-KW"/>
</dbReference>